<accession>A0A8J4UMF7</accession>
<gene>
    <name evidence="1" type="primary">znf638</name>
    <name evidence="1" type="ORF">DAT39_004895</name>
</gene>
<comment type="caution">
    <text evidence="1">The sequence shown here is derived from an EMBL/GenBank/DDBJ whole genome shotgun (WGS) entry which is preliminary data.</text>
</comment>
<dbReference type="AlphaFoldDB" id="A0A8J4UMF7"/>
<evidence type="ECO:0000313" key="2">
    <source>
        <dbReference type="Proteomes" id="UP000727407"/>
    </source>
</evidence>
<reference evidence="1" key="1">
    <citation type="submission" date="2020-07" db="EMBL/GenBank/DDBJ databases">
        <title>Clarias magur genome sequencing, assembly and annotation.</title>
        <authorList>
            <person name="Kushwaha B."/>
            <person name="Kumar R."/>
            <person name="Das P."/>
            <person name="Joshi C.G."/>
            <person name="Kumar D."/>
            <person name="Nagpure N.S."/>
            <person name="Pandey M."/>
            <person name="Agarwal S."/>
            <person name="Srivastava S."/>
            <person name="Singh M."/>
            <person name="Sahoo L."/>
            <person name="Jayasankar P."/>
            <person name="Meher P.K."/>
            <person name="Koringa P.G."/>
            <person name="Iquebal M.A."/>
            <person name="Das S.P."/>
            <person name="Bit A."/>
            <person name="Patnaik S."/>
            <person name="Patel N."/>
            <person name="Shah T.M."/>
            <person name="Hinsu A."/>
            <person name="Jena J.K."/>
        </authorList>
    </citation>
    <scope>NUCLEOTIDE SEQUENCE</scope>
    <source>
        <strain evidence="1">CIFAMagur01</strain>
        <tissue evidence="1">Testis</tissue>
    </source>
</reference>
<evidence type="ECO:0000313" key="1">
    <source>
        <dbReference type="EMBL" id="KAF5905424.1"/>
    </source>
</evidence>
<proteinExistence type="predicted"/>
<keyword evidence="2" id="KW-1185">Reference proteome</keyword>
<dbReference type="Proteomes" id="UP000727407">
    <property type="component" value="Unassembled WGS sequence"/>
</dbReference>
<feature type="non-terminal residue" evidence="1">
    <location>
        <position position="98"/>
    </location>
</feature>
<organism evidence="1 2">
    <name type="scientific">Clarias magur</name>
    <name type="common">Asian catfish</name>
    <name type="synonym">Macropteronotus magur</name>
    <dbReference type="NCBI Taxonomy" id="1594786"/>
    <lineage>
        <taxon>Eukaryota</taxon>
        <taxon>Metazoa</taxon>
        <taxon>Chordata</taxon>
        <taxon>Craniata</taxon>
        <taxon>Vertebrata</taxon>
        <taxon>Euteleostomi</taxon>
        <taxon>Actinopterygii</taxon>
        <taxon>Neopterygii</taxon>
        <taxon>Teleostei</taxon>
        <taxon>Ostariophysi</taxon>
        <taxon>Siluriformes</taxon>
        <taxon>Clariidae</taxon>
        <taxon>Clarias</taxon>
    </lineage>
</organism>
<dbReference type="EMBL" id="QNUK01000045">
    <property type="protein sequence ID" value="KAF5905424.1"/>
    <property type="molecule type" value="Genomic_DNA"/>
</dbReference>
<protein>
    <submittedName>
        <fullName evidence="1">Zinc finger protein</fullName>
    </submittedName>
</protein>
<sequence length="98" mass="11005">MIKSKRKFRAQNGVANNITSHITNKQTNNLALLTRHDAPNREEVFGVCHLVQENGEMNGHWRPKTFILKLVLPDRQRQMANGVMLLPQSGPSADTVCA</sequence>
<name>A0A8J4UMF7_CLAMG</name>